<feature type="transmembrane region" description="Helical" evidence="1">
    <location>
        <begin position="226"/>
        <end position="247"/>
    </location>
</feature>
<keyword evidence="1" id="KW-0472">Membrane</keyword>
<keyword evidence="1" id="KW-0812">Transmembrane</keyword>
<dbReference type="Proteomes" id="UP000052068">
    <property type="component" value="Unassembled WGS sequence"/>
</dbReference>
<dbReference type="InterPro" id="IPR050834">
    <property type="entry name" value="Glycosyltransf_2"/>
</dbReference>
<evidence type="ECO:0000259" key="2">
    <source>
        <dbReference type="Pfam" id="PF00535"/>
    </source>
</evidence>
<dbReference type="PANTHER" id="PTHR43685:SF2">
    <property type="entry name" value="GLYCOSYLTRANSFERASE 2-LIKE DOMAIN-CONTAINING PROTEIN"/>
    <property type="match status" value="1"/>
</dbReference>
<accession>A0ABR5CW54</accession>
<evidence type="ECO:0000313" key="4">
    <source>
        <dbReference type="Proteomes" id="UP000052068"/>
    </source>
</evidence>
<protein>
    <recommendedName>
        <fullName evidence="2">Glycosyltransferase 2-like domain-containing protein</fullName>
    </recommendedName>
</protein>
<keyword evidence="1" id="KW-1133">Transmembrane helix</keyword>
<keyword evidence="4" id="KW-1185">Reference proteome</keyword>
<sequence length="280" mass="31490">MHRPRQIGELLESLKNQSIPAIQIIVVDQSSDDSTEKVVKSFEGSLPVIYIRDSRKGLSRGRNLGLEHVTGDIVAFPDDDCIYPKDTLKRVHTAFLNDEEMGVYTGMSVTLTGEPSQGRWGTVPHVINRFNIWISQTSYTTFYRSPTLNKAGRFNEHLGVGSGTVWGAGEETELLLRALREGAKGFYDPALRIMHPEPLAIFDEAAMKRGRLYNRGFGRVMRMEAYPLWFVAYLAGRPLAGALAALAKGKLGQARYRACAFYERLRGWADSPNLHERHNY</sequence>
<dbReference type="InterPro" id="IPR029044">
    <property type="entry name" value="Nucleotide-diphossugar_trans"/>
</dbReference>
<dbReference type="InterPro" id="IPR001173">
    <property type="entry name" value="Glyco_trans_2-like"/>
</dbReference>
<gene>
    <name evidence="3" type="ORF">RS75_03465</name>
</gene>
<dbReference type="Pfam" id="PF00535">
    <property type="entry name" value="Glycos_transf_2"/>
    <property type="match status" value="1"/>
</dbReference>
<evidence type="ECO:0000256" key="1">
    <source>
        <dbReference type="SAM" id="Phobius"/>
    </source>
</evidence>
<dbReference type="EMBL" id="JWJH01000003">
    <property type="protein sequence ID" value="KJF69048.1"/>
    <property type="molecule type" value="Genomic_DNA"/>
</dbReference>
<dbReference type="CDD" id="cd00761">
    <property type="entry name" value="Glyco_tranf_GTA_type"/>
    <property type="match status" value="1"/>
</dbReference>
<dbReference type="PANTHER" id="PTHR43685">
    <property type="entry name" value="GLYCOSYLTRANSFERASE"/>
    <property type="match status" value="1"/>
</dbReference>
<proteinExistence type="predicted"/>
<feature type="domain" description="Glycosyltransferase 2-like" evidence="2">
    <location>
        <begin position="6"/>
        <end position="105"/>
    </location>
</feature>
<dbReference type="Gene3D" id="3.90.550.10">
    <property type="entry name" value="Spore Coat Polysaccharide Biosynthesis Protein SpsA, Chain A"/>
    <property type="match status" value="1"/>
</dbReference>
<evidence type="ECO:0000313" key="3">
    <source>
        <dbReference type="EMBL" id="KJF69048.1"/>
    </source>
</evidence>
<name>A0ABR5CW54_9HYPH</name>
<dbReference type="SUPFAM" id="SSF53448">
    <property type="entry name" value="Nucleotide-diphospho-sugar transferases"/>
    <property type="match status" value="1"/>
</dbReference>
<comment type="caution">
    <text evidence="3">The sequence shown here is derived from an EMBL/GenBank/DDBJ whole genome shotgun (WGS) entry which is preliminary data.</text>
</comment>
<organism evidence="3 4">
    <name type="scientific">Rhizobium nepotum 39/7</name>
    <dbReference type="NCBI Taxonomy" id="1368418"/>
    <lineage>
        <taxon>Bacteria</taxon>
        <taxon>Pseudomonadati</taxon>
        <taxon>Pseudomonadota</taxon>
        <taxon>Alphaproteobacteria</taxon>
        <taxon>Hyphomicrobiales</taxon>
        <taxon>Rhizobiaceae</taxon>
        <taxon>Rhizobium/Agrobacterium group</taxon>
        <taxon>Rhizobium</taxon>
    </lineage>
</organism>
<reference evidence="3 4" key="1">
    <citation type="submission" date="2015-03" db="EMBL/GenBank/DDBJ databases">
        <title>Draft Genome Sequences of Agrobacterium nepotum Strain 39/7T (= CFBP 7436T = LMG 26435T) and Agrobacterium sp. Strain KFB 330 (= CFBP 8308 = LMG 28674).</title>
        <authorList>
            <person name="Kuzmanovic N."/>
            <person name="Pulawska J."/>
            <person name="Obradovic A."/>
        </authorList>
    </citation>
    <scope>NUCLEOTIDE SEQUENCE [LARGE SCALE GENOMIC DNA]</scope>
    <source>
        <strain evidence="3 4">39/7</strain>
    </source>
</reference>